<name>A0A5C6QF80_9GAMM</name>
<dbReference type="InterPro" id="IPR051915">
    <property type="entry name" value="Cellulose_Degrad_GH3"/>
</dbReference>
<dbReference type="OrthoDB" id="9781691at2"/>
<dbReference type="PRINTS" id="PR00133">
    <property type="entry name" value="GLHYDRLASE3"/>
</dbReference>
<feature type="domain" description="Glycoside hydrolase family 3 N-terminal" evidence="2">
    <location>
        <begin position="22"/>
        <end position="337"/>
    </location>
</feature>
<dbReference type="EMBL" id="VOLT01000006">
    <property type="protein sequence ID" value="TWX67282.1"/>
    <property type="molecule type" value="Genomic_DNA"/>
</dbReference>
<dbReference type="GO" id="GO:0009251">
    <property type="term" value="P:glucan catabolic process"/>
    <property type="evidence" value="ECO:0007669"/>
    <property type="project" value="TreeGrafter"/>
</dbReference>
<gene>
    <name evidence="4" type="ORF">ESZ36_13360</name>
</gene>
<dbReference type="InterPro" id="IPR017853">
    <property type="entry name" value="GH"/>
</dbReference>
<evidence type="ECO:0000256" key="1">
    <source>
        <dbReference type="ARBA" id="ARBA00022801"/>
    </source>
</evidence>
<proteinExistence type="predicted"/>
<dbReference type="Gene3D" id="3.20.20.300">
    <property type="entry name" value="Glycoside hydrolase, family 3, N-terminal domain"/>
    <property type="match status" value="1"/>
</dbReference>
<organism evidence="4 5">
    <name type="scientific">Colwellia demingiae</name>
    <dbReference type="NCBI Taxonomy" id="89401"/>
    <lineage>
        <taxon>Bacteria</taxon>
        <taxon>Pseudomonadati</taxon>
        <taxon>Pseudomonadota</taxon>
        <taxon>Gammaproteobacteria</taxon>
        <taxon>Alteromonadales</taxon>
        <taxon>Colwelliaceae</taxon>
        <taxon>Colwellia</taxon>
    </lineage>
</organism>
<dbReference type="GO" id="GO:0008422">
    <property type="term" value="F:beta-glucosidase activity"/>
    <property type="evidence" value="ECO:0007669"/>
    <property type="project" value="TreeGrafter"/>
</dbReference>
<protein>
    <submittedName>
        <fullName evidence="4">Glycoside hydrolase family 3 protein</fullName>
    </submittedName>
</protein>
<evidence type="ECO:0000259" key="2">
    <source>
        <dbReference type="Pfam" id="PF00933"/>
    </source>
</evidence>
<dbReference type="InterPro" id="IPR036962">
    <property type="entry name" value="Glyco_hydro_3_N_sf"/>
</dbReference>
<reference evidence="4 5" key="1">
    <citation type="submission" date="2019-07" db="EMBL/GenBank/DDBJ databases">
        <title>Genomes of sea-ice associated Colwellia species.</title>
        <authorList>
            <person name="Bowman J.P."/>
        </authorList>
    </citation>
    <scope>NUCLEOTIDE SEQUENCE [LARGE SCALE GENOMIC DNA]</scope>
    <source>
        <strain evidence="4 5">ACAM 459</strain>
    </source>
</reference>
<dbReference type="InterPro" id="IPR002772">
    <property type="entry name" value="Glyco_hydro_3_C"/>
</dbReference>
<dbReference type="PANTHER" id="PTHR30620">
    <property type="entry name" value="PERIPLASMIC BETA-GLUCOSIDASE-RELATED"/>
    <property type="match status" value="1"/>
</dbReference>
<dbReference type="SUPFAM" id="SSF51445">
    <property type="entry name" value="(Trans)glycosidases"/>
    <property type="match status" value="1"/>
</dbReference>
<comment type="caution">
    <text evidence="4">The sequence shown here is derived from an EMBL/GenBank/DDBJ whole genome shotgun (WGS) entry which is preliminary data.</text>
</comment>
<dbReference type="InterPro" id="IPR036881">
    <property type="entry name" value="Glyco_hydro_3_C_sf"/>
</dbReference>
<evidence type="ECO:0000313" key="4">
    <source>
        <dbReference type="EMBL" id="TWX67282.1"/>
    </source>
</evidence>
<dbReference type="Proteomes" id="UP000321822">
    <property type="component" value="Unassembled WGS sequence"/>
</dbReference>
<evidence type="ECO:0000313" key="5">
    <source>
        <dbReference type="Proteomes" id="UP000321822"/>
    </source>
</evidence>
<dbReference type="InterPro" id="IPR001764">
    <property type="entry name" value="Glyco_hydro_3_N"/>
</dbReference>
<dbReference type="Pfam" id="PF01915">
    <property type="entry name" value="Glyco_hydro_3_C"/>
    <property type="match status" value="1"/>
</dbReference>
<keyword evidence="1 4" id="KW-0378">Hydrolase</keyword>
<dbReference type="AlphaFoldDB" id="A0A5C6QF80"/>
<evidence type="ECO:0000259" key="3">
    <source>
        <dbReference type="Pfam" id="PF01915"/>
    </source>
</evidence>
<dbReference type="Gene3D" id="3.40.50.1700">
    <property type="entry name" value="Glycoside hydrolase family 3 C-terminal domain"/>
    <property type="match status" value="1"/>
</dbReference>
<accession>A0A5C6QF80</accession>
<feature type="domain" description="Glycoside hydrolase family 3 C-terminal" evidence="3">
    <location>
        <begin position="377"/>
        <end position="599"/>
    </location>
</feature>
<keyword evidence="5" id="KW-1185">Reference proteome</keyword>
<dbReference type="PANTHER" id="PTHR30620:SF77">
    <property type="entry name" value="LYSOSOMAL BETA GLUCOSIDASE-LIKE"/>
    <property type="match status" value="1"/>
</dbReference>
<dbReference type="SUPFAM" id="SSF52279">
    <property type="entry name" value="Beta-D-glucan exohydrolase, C-terminal domain"/>
    <property type="match status" value="1"/>
</dbReference>
<dbReference type="Pfam" id="PF00933">
    <property type="entry name" value="Glyco_hydro_3"/>
    <property type="match status" value="1"/>
</dbReference>
<sequence>MHSLLNNLVIKTKVDELMSNMTLAQKIGQMTQAERQSCTPAEAKKFHLGSVMCGAGSTPGENKLKDWLTMADSYWQSSSVKDACHHGIPLLFGVDAIHGHNNLCQATIFPHNIGLGAANDPALIKEIAIITRKEVLASGLDWTFAPNLAVAKNQHWGRFYESFSQSPDITNKYVNNIITGLQNQLHTEGILACAKHWVGDGATSYGIDQGDAKISWQVLNKTHISPYITAINSGVMTVMASFNSWNGDKCHGHKFLLTDILKKQLKFSGFVVSDMNGIDYLSDDFYLSIAQGVNSGIDMFLVSENWKQFIRYLSNHVELGTVSISRVNDAVRRILTVKVAMGLLEAPKPSKRKWANDNSFGSMEHREVARKAVRKSLVLLKNHQNTLPLDKAARILVTGKNANNIGHQCGGFTIAWQGVSGNDEFEQATSIWHGIKKIAPNAFLREQVEHVNANDHDVAIVVIGETPYAEGFGDIRNDDNLIIEAGSQINGQINVSEPYGSTIELQSLHSEDYATIKELTDKGLPVVVILISGRTLIINSELEESAAFVVAWLPGTEGQGISDVIFGDVNFQGKLSFDWPKNTVTSSLPLFPQGFGLHY</sequence>